<proteinExistence type="predicted"/>
<dbReference type="PRINTS" id="PR00420">
    <property type="entry name" value="RNGMNOXGNASE"/>
</dbReference>
<dbReference type="EMBL" id="NEEU01000001">
    <property type="protein sequence ID" value="PJD77144.1"/>
    <property type="molecule type" value="Genomic_DNA"/>
</dbReference>
<dbReference type="Gene3D" id="3.50.50.60">
    <property type="entry name" value="FAD/NAD(P)-binding domain"/>
    <property type="match status" value="1"/>
</dbReference>
<reference evidence="3 4" key="1">
    <citation type="journal article" date="2017" name="J. Antimicrob. Chemother.">
        <title>Characterization of the population structure, drug resistance mechanisms and plasmids of the community-associated Enterobacter cloacae complex in China.</title>
        <authorList>
            <person name="Zhou K."/>
            <person name="Yu W."/>
            <person name="Cao X."/>
            <person name="Shen P."/>
            <person name="Lu H."/>
            <person name="Luo Q."/>
            <person name="Rossen J.W.A."/>
            <person name="Xiao Y."/>
        </authorList>
    </citation>
    <scope>NUCLEOTIDE SEQUENCE [LARGE SCALE GENOMIC DNA]</scope>
    <source>
        <strain evidence="3">ECC1097</strain>
    </source>
</reference>
<dbReference type="PANTHER" id="PTHR43747">
    <property type="entry name" value="FAD-BINDING PROTEIN"/>
    <property type="match status" value="1"/>
</dbReference>
<dbReference type="Proteomes" id="UP000230495">
    <property type="component" value="Unassembled WGS sequence"/>
</dbReference>
<comment type="caution">
    <text evidence="3">The sequence shown here is derived from an EMBL/GenBank/DDBJ whole genome shotgun (WGS) entry which is preliminary data.</text>
</comment>
<protein>
    <submittedName>
        <fullName evidence="3">Alkylhalidase</fullName>
    </submittedName>
</protein>
<dbReference type="PANTHER" id="PTHR43747:SF5">
    <property type="entry name" value="FAD-BINDING DOMAIN-CONTAINING PROTEIN"/>
    <property type="match status" value="1"/>
</dbReference>
<name>A0A2J0PSN6_9ENTR</name>
<dbReference type="InterPro" id="IPR006905">
    <property type="entry name" value="Flavin_halogenase"/>
</dbReference>
<evidence type="ECO:0000256" key="2">
    <source>
        <dbReference type="ARBA" id="ARBA00023033"/>
    </source>
</evidence>
<dbReference type="InterPro" id="IPR036188">
    <property type="entry name" value="FAD/NAD-bd_sf"/>
</dbReference>
<dbReference type="GO" id="GO:0004497">
    <property type="term" value="F:monooxygenase activity"/>
    <property type="evidence" value="ECO:0007669"/>
    <property type="project" value="UniProtKB-KW"/>
</dbReference>
<dbReference type="AlphaFoldDB" id="A0A2J0PSN6"/>
<dbReference type="InterPro" id="IPR050816">
    <property type="entry name" value="Flavin-dep_Halogenase_NPB"/>
</dbReference>
<dbReference type="OrthoDB" id="103324at2"/>
<evidence type="ECO:0000256" key="1">
    <source>
        <dbReference type="ARBA" id="ARBA00023002"/>
    </source>
</evidence>
<gene>
    <name evidence="3" type="ORF">B9Q37_00345</name>
</gene>
<evidence type="ECO:0000313" key="4">
    <source>
        <dbReference type="Proteomes" id="UP000230495"/>
    </source>
</evidence>
<dbReference type="SUPFAM" id="SSF51905">
    <property type="entry name" value="FAD/NAD(P)-binding domain"/>
    <property type="match status" value="1"/>
</dbReference>
<sequence length="563" mass="63521">MKQSHYDVAIIGSGIAGTMLGAILAKQKLNVVIIDAGTHPRFAVGESMVPESAVLLKILARQYNIPELAWPGEIHALMENIGTSSAGIKLAFSFAWNGKNKAHNPQDVVSTPVLSPEAHLFRQDIDAYYLALAARLGADIRQQTRIQSIEETGDGMLLDLGKEQIKARYVVDAAGYRSPVADKFGLREGAREMQSRTRSLFTHMTGVKLYEDVIASTDVTGSPTPLSQSTLHHMFEGGWLWIIPFNNHPYSTNTLCSVGLQFDIDKHGPAGDPEEEFTRFLDEHPSVARHFESAARVREWTVAPRLNYTSRESVGERYCLLGHAVGFVDPLFSRGLVNTFESILRVAPKIVRAVRQDDWTAANFASYQDYSLEVVKVNDRLVANSFTAFDSFPLWNAWFRIWISGSYIGVLRLRKILSDYQQHGDDERLEKEFESATYPGHLSIESPYYEAIFDKACETMEAYRAGNLPEKEVIATLHSLFADNREHFPIDFSDFTNRYLSRATEEFADSLFYWAHNAPGGIGHLFDRGDKPVRFDFLDPYRYGDRQQLNQHADAMLQQARHQ</sequence>
<keyword evidence="2" id="KW-0503">Monooxygenase</keyword>
<accession>A0A2J0PSN6</accession>
<dbReference type="RefSeq" id="WP_100126771.1">
    <property type="nucleotide sequence ID" value="NZ_NEET01000014.1"/>
</dbReference>
<evidence type="ECO:0000313" key="3">
    <source>
        <dbReference type="EMBL" id="PJD77144.1"/>
    </source>
</evidence>
<keyword evidence="1" id="KW-0560">Oxidoreductase</keyword>
<dbReference type="Pfam" id="PF04820">
    <property type="entry name" value="Trp_halogenase"/>
    <property type="match status" value="1"/>
</dbReference>
<organism evidence="3">
    <name type="scientific">Enterobacter kobei</name>
    <dbReference type="NCBI Taxonomy" id="208224"/>
    <lineage>
        <taxon>Bacteria</taxon>
        <taxon>Pseudomonadati</taxon>
        <taxon>Pseudomonadota</taxon>
        <taxon>Gammaproteobacteria</taxon>
        <taxon>Enterobacterales</taxon>
        <taxon>Enterobacteriaceae</taxon>
        <taxon>Enterobacter</taxon>
        <taxon>Enterobacter cloacae complex</taxon>
    </lineage>
</organism>